<dbReference type="Proteomes" id="UP001500822">
    <property type="component" value="Unassembled WGS sequence"/>
</dbReference>
<reference evidence="2" key="1">
    <citation type="journal article" date="2019" name="Int. J. Syst. Evol. Microbiol.">
        <title>The Global Catalogue of Microorganisms (GCM) 10K type strain sequencing project: providing services to taxonomists for standard genome sequencing and annotation.</title>
        <authorList>
            <consortium name="The Broad Institute Genomics Platform"/>
            <consortium name="The Broad Institute Genome Sequencing Center for Infectious Disease"/>
            <person name="Wu L."/>
            <person name="Ma J."/>
        </authorList>
    </citation>
    <scope>NUCLEOTIDE SEQUENCE [LARGE SCALE GENOMIC DNA]</scope>
    <source>
        <strain evidence="2">JCM 18077</strain>
    </source>
</reference>
<evidence type="ECO:0000313" key="1">
    <source>
        <dbReference type="EMBL" id="GAA4741222.1"/>
    </source>
</evidence>
<dbReference type="InterPro" id="IPR036188">
    <property type="entry name" value="FAD/NAD-bd_sf"/>
</dbReference>
<protein>
    <recommendedName>
        <fullName evidence="3">Pyridine nucleotide-disulfide oxidoreductase</fullName>
    </recommendedName>
</protein>
<gene>
    <name evidence="1" type="ORF">GCM10023217_06870</name>
</gene>
<evidence type="ECO:0000313" key="2">
    <source>
        <dbReference type="Proteomes" id="UP001500822"/>
    </source>
</evidence>
<evidence type="ECO:0008006" key="3">
    <source>
        <dbReference type="Google" id="ProtNLM"/>
    </source>
</evidence>
<proteinExistence type="predicted"/>
<name>A0ABP8YXE4_9ACTN</name>
<sequence>MLWATGYRADLKHLDPLGLRNELGGIAVDGTRVRDEPRVHLIGFGPSASTVGANRAGRGAAREVARRL</sequence>
<keyword evidence="2" id="KW-1185">Reference proteome</keyword>
<organism evidence="1 2">
    <name type="scientific">Gordonia alkaliphila</name>
    <dbReference type="NCBI Taxonomy" id="1053547"/>
    <lineage>
        <taxon>Bacteria</taxon>
        <taxon>Bacillati</taxon>
        <taxon>Actinomycetota</taxon>
        <taxon>Actinomycetes</taxon>
        <taxon>Mycobacteriales</taxon>
        <taxon>Gordoniaceae</taxon>
        <taxon>Gordonia</taxon>
    </lineage>
</organism>
<comment type="caution">
    <text evidence="1">The sequence shown here is derived from an EMBL/GenBank/DDBJ whole genome shotgun (WGS) entry which is preliminary data.</text>
</comment>
<dbReference type="EMBL" id="BAABIE010000002">
    <property type="protein sequence ID" value="GAA4741222.1"/>
    <property type="molecule type" value="Genomic_DNA"/>
</dbReference>
<accession>A0ABP8YXE4</accession>
<dbReference type="RefSeq" id="WP_345312438.1">
    <property type="nucleotide sequence ID" value="NZ_BAABIE010000002.1"/>
</dbReference>
<dbReference type="Gene3D" id="3.50.50.60">
    <property type="entry name" value="FAD/NAD(P)-binding domain"/>
    <property type="match status" value="1"/>
</dbReference>